<dbReference type="AlphaFoldDB" id="A0A1W1BAP4"/>
<dbReference type="InterPro" id="IPR029060">
    <property type="entry name" value="PIN-like_dom_sf"/>
</dbReference>
<evidence type="ECO:0000313" key="2">
    <source>
        <dbReference type="EMBL" id="SFV50545.1"/>
    </source>
</evidence>
<dbReference type="SUPFAM" id="SSF88723">
    <property type="entry name" value="PIN domain-like"/>
    <property type="match status" value="1"/>
</dbReference>
<reference evidence="2" key="1">
    <citation type="submission" date="2016-10" db="EMBL/GenBank/DDBJ databases">
        <authorList>
            <person name="de Groot N.N."/>
        </authorList>
    </citation>
    <scope>NUCLEOTIDE SEQUENCE</scope>
</reference>
<protein>
    <recommendedName>
        <fullName evidence="1">PIN domain-containing protein</fullName>
    </recommendedName>
</protein>
<dbReference type="PANTHER" id="PTHR34610:SF3">
    <property type="entry name" value="SSL7007 PROTEIN"/>
    <property type="match status" value="1"/>
</dbReference>
<dbReference type="NCBIfam" id="TIGR00305">
    <property type="entry name" value="putative toxin-antitoxin system toxin component, PIN family"/>
    <property type="match status" value="1"/>
</dbReference>
<gene>
    <name evidence="2" type="ORF">MNB_SV-12-22</name>
</gene>
<dbReference type="PANTHER" id="PTHR34610">
    <property type="entry name" value="SSL7007 PROTEIN"/>
    <property type="match status" value="1"/>
</dbReference>
<evidence type="ECO:0000259" key="1">
    <source>
        <dbReference type="Pfam" id="PF13470"/>
    </source>
</evidence>
<dbReference type="EMBL" id="FPHE01000006">
    <property type="protein sequence ID" value="SFV50545.1"/>
    <property type="molecule type" value="Genomic_DNA"/>
</dbReference>
<organism evidence="2">
    <name type="scientific">hydrothermal vent metagenome</name>
    <dbReference type="NCBI Taxonomy" id="652676"/>
    <lineage>
        <taxon>unclassified sequences</taxon>
        <taxon>metagenomes</taxon>
        <taxon>ecological metagenomes</taxon>
    </lineage>
</organism>
<sequence>MKIVIDTNVVLSALLSKKGASNKLMVWLFQQKKKYSVVSNTLVTEFEDVLTREKNIKLFNKLTRDDVLSFIDDICLISYHQDIHFLWRPFLKDKNDDMVLEVAVNANVGAIITFNPKDFEGVKESFDIEILTPKEYLIRIGEIR</sequence>
<name>A0A1W1BAP4_9ZZZZ</name>
<accession>A0A1W1BAP4</accession>
<dbReference type="InterPro" id="IPR002716">
    <property type="entry name" value="PIN_dom"/>
</dbReference>
<dbReference type="CDD" id="cd09854">
    <property type="entry name" value="PIN_VapC-like"/>
    <property type="match status" value="1"/>
</dbReference>
<dbReference type="Pfam" id="PF13470">
    <property type="entry name" value="PIN_3"/>
    <property type="match status" value="1"/>
</dbReference>
<dbReference type="Gene3D" id="3.40.50.1010">
    <property type="entry name" value="5'-nuclease"/>
    <property type="match status" value="1"/>
</dbReference>
<feature type="domain" description="PIN" evidence="1">
    <location>
        <begin position="2"/>
        <end position="115"/>
    </location>
</feature>
<dbReference type="InterPro" id="IPR002850">
    <property type="entry name" value="PIN_toxin-like"/>
</dbReference>
<proteinExistence type="predicted"/>